<name>A0A0F6HA41_LEPIR</name>
<organism evidence="1 2">
    <name type="scientific">Leptospira interrogans str. UI 12621</name>
    <dbReference type="NCBI Taxonomy" id="1049937"/>
    <lineage>
        <taxon>Bacteria</taxon>
        <taxon>Pseudomonadati</taxon>
        <taxon>Spirochaetota</taxon>
        <taxon>Spirochaetia</taxon>
        <taxon>Leptospirales</taxon>
        <taxon>Leptospiraceae</taxon>
        <taxon>Leptospira</taxon>
    </lineage>
</organism>
<evidence type="ECO:0000313" key="2">
    <source>
        <dbReference type="Proteomes" id="UP000006324"/>
    </source>
</evidence>
<dbReference type="AlphaFoldDB" id="A0A0F6HA41"/>
<gene>
    <name evidence="1" type="ORF">LEP1GSC104_3808</name>
</gene>
<comment type="caution">
    <text evidence="1">The sequence shown here is derived from an EMBL/GenBank/DDBJ whole genome shotgun (WGS) entry which is preliminary data.</text>
</comment>
<evidence type="ECO:0008006" key="3">
    <source>
        <dbReference type="Google" id="ProtNLM"/>
    </source>
</evidence>
<reference evidence="1 2" key="1">
    <citation type="submission" date="2012-09" db="EMBL/GenBank/DDBJ databases">
        <authorList>
            <person name="Harkins D.M."/>
            <person name="Durkin A.S."/>
            <person name="Brinkac L.M."/>
            <person name="Selengut J.D."/>
            <person name="Sanka R."/>
            <person name="DePew J."/>
            <person name="Purushe J."/>
            <person name="Chanthongthip A."/>
            <person name="Lattana O."/>
            <person name="Phetsouvanh R."/>
            <person name="Newton P.N."/>
            <person name="Vinetz J.M."/>
            <person name="Sutton G.G."/>
            <person name="Nelson W.C."/>
            <person name="Fouts D.E."/>
        </authorList>
    </citation>
    <scope>NUCLEOTIDE SEQUENCE [LARGE SCALE GENOMIC DNA]</scope>
    <source>
        <strain evidence="1 2">UI 12621</strain>
    </source>
</reference>
<dbReference type="InterPro" id="IPR032025">
    <property type="entry name" value="DUF5063"/>
</dbReference>
<dbReference type="RefSeq" id="WP_001969643.1">
    <property type="nucleotide sequence ID" value="NZ_AHNQ02000025.1"/>
</dbReference>
<evidence type="ECO:0000313" key="1">
    <source>
        <dbReference type="EMBL" id="EKO25138.1"/>
    </source>
</evidence>
<dbReference type="Pfam" id="PF16702">
    <property type="entry name" value="DUF5063"/>
    <property type="match status" value="1"/>
</dbReference>
<sequence length="172" mass="19779">MSIIVDSSTSHFPEIKSFVEAVRQYCKMIESIDNQKELCTFLRQVAASIAHLYTCAFDLPEISLQYKFTKVISKSGEYEKSLSSLLGSYNFYNISLAPLDLTQPELAIGALSDDLGELYSDLKSALDCFDRRELSYVEHSLWSWKFGFETHWGEHLTNALQHIHFLLFDQYV</sequence>
<dbReference type="Proteomes" id="UP000006324">
    <property type="component" value="Unassembled WGS sequence"/>
</dbReference>
<dbReference type="InterPro" id="IPR038312">
    <property type="entry name" value="DUF5063_sf"/>
</dbReference>
<accession>A0A0F6HA41</accession>
<proteinExistence type="predicted"/>
<dbReference type="Gene3D" id="1.20.120.1550">
    <property type="entry name" value="Protein of unknown function DUF5063"/>
    <property type="match status" value="1"/>
</dbReference>
<dbReference type="EMBL" id="AHNQ02000025">
    <property type="protein sequence ID" value="EKO25138.1"/>
    <property type="molecule type" value="Genomic_DNA"/>
</dbReference>
<protein>
    <recommendedName>
        <fullName evidence="3">DUF5063 domain-containing protein</fullName>
    </recommendedName>
</protein>